<evidence type="ECO:0000313" key="3">
    <source>
        <dbReference type="EMBL" id="SEP64312.1"/>
    </source>
</evidence>
<accession>A0A1H8ZIQ9</accession>
<dbReference type="InterPro" id="IPR027417">
    <property type="entry name" value="P-loop_NTPase"/>
</dbReference>
<dbReference type="Gene3D" id="3.40.50.300">
    <property type="entry name" value="P-loop containing nucleotide triphosphate hydrolases"/>
    <property type="match status" value="1"/>
</dbReference>
<keyword evidence="3" id="KW-0378">Hydrolase</keyword>
<dbReference type="GO" id="GO:0051782">
    <property type="term" value="P:negative regulation of cell division"/>
    <property type="evidence" value="ECO:0007669"/>
    <property type="project" value="TreeGrafter"/>
</dbReference>
<dbReference type="Pfam" id="PF01656">
    <property type="entry name" value="CbiA"/>
    <property type="match status" value="1"/>
</dbReference>
<dbReference type="GO" id="GO:0004386">
    <property type="term" value="F:helicase activity"/>
    <property type="evidence" value="ECO:0007669"/>
    <property type="project" value="UniProtKB-KW"/>
</dbReference>
<dbReference type="GO" id="GO:0005829">
    <property type="term" value="C:cytosol"/>
    <property type="evidence" value="ECO:0007669"/>
    <property type="project" value="TreeGrafter"/>
</dbReference>
<evidence type="ECO:0000259" key="1">
    <source>
        <dbReference type="Pfam" id="PF01656"/>
    </source>
</evidence>
<dbReference type="STRING" id="1036181.SAMN05421756_101261"/>
<keyword evidence="3" id="KW-0547">Nucleotide-binding</keyword>
<evidence type="ECO:0000313" key="4">
    <source>
        <dbReference type="Proteomes" id="UP000198504"/>
    </source>
</evidence>
<dbReference type="GO" id="GO:0005524">
    <property type="term" value="F:ATP binding"/>
    <property type="evidence" value="ECO:0007669"/>
    <property type="project" value="TreeGrafter"/>
</dbReference>
<protein>
    <submittedName>
        <fullName evidence="3">Helicase/secretion neighborhood CpaE-like protein</fullName>
    </submittedName>
</protein>
<gene>
    <name evidence="3" type="ORF">SAMN05421756_101261</name>
</gene>
<feature type="domain" description="Rv3660c-like CheY-like N-terminal" evidence="2">
    <location>
        <begin position="4"/>
        <end position="108"/>
    </location>
</feature>
<sequence>MLVLTADAVLARHLLSVVAALGLEADEASTDDLLRSAWRGAAAVLVGADQAARVAGLVLPSRTGVHVVGRDDERAETYAWASRLHAAAVLLPEAAPDLAAALAGLVSGDDRGRVLVLTGGSGGVGTSSLAAALALSAAADGRRVLLLDADPVGGGVDVLLGAEHLAGWRWSRFASARGHLGDLAGQLPRCDGVDVLAVDRTALESGALGEVQLAAVLDSAAASHDLVVVDLPRAAHPAHDVVLRRAATVLLVARADVRGVASADACLRGLAPRCRELEVVVRRGRGHRLDPEVVAETLDLPLAGVLEEDPALLAAAERGDPPGHPARSPLARLCRELCDRLVRTGELVA</sequence>
<dbReference type="GO" id="GO:0009898">
    <property type="term" value="C:cytoplasmic side of plasma membrane"/>
    <property type="evidence" value="ECO:0007669"/>
    <property type="project" value="TreeGrafter"/>
</dbReference>
<proteinExistence type="predicted"/>
<feature type="domain" description="CobQ/CobB/MinD/ParA nucleotide binding" evidence="1">
    <location>
        <begin position="116"/>
        <end position="321"/>
    </location>
</feature>
<dbReference type="AlphaFoldDB" id="A0A1H8ZIQ9"/>
<reference evidence="4" key="1">
    <citation type="submission" date="2016-10" db="EMBL/GenBank/DDBJ databases">
        <authorList>
            <person name="Varghese N."/>
            <person name="Submissions S."/>
        </authorList>
    </citation>
    <scope>NUCLEOTIDE SEQUENCE [LARGE SCALE GENOMIC DNA]</scope>
    <source>
        <strain evidence="4">CGMCC 4.6856</strain>
    </source>
</reference>
<organism evidence="3 4">
    <name type="scientific">Microlunatus flavus</name>
    <dbReference type="NCBI Taxonomy" id="1036181"/>
    <lineage>
        <taxon>Bacteria</taxon>
        <taxon>Bacillati</taxon>
        <taxon>Actinomycetota</taxon>
        <taxon>Actinomycetes</taxon>
        <taxon>Propionibacteriales</taxon>
        <taxon>Propionibacteriaceae</taxon>
        <taxon>Microlunatus</taxon>
    </lineage>
</organism>
<keyword evidence="3" id="KW-0067">ATP-binding</keyword>
<dbReference type="SUPFAM" id="SSF52540">
    <property type="entry name" value="P-loop containing nucleoside triphosphate hydrolases"/>
    <property type="match status" value="1"/>
</dbReference>
<dbReference type="InterPro" id="IPR022521">
    <property type="entry name" value="Rv3660c"/>
</dbReference>
<dbReference type="PANTHER" id="PTHR43384">
    <property type="entry name" value="SEPTUM SITE-DETERMINING PROTEIN MIND HOMOLOG, CHLOROPLASTIC-RELATED"/>
    <property type="match status" value="1"/>
</dbReference>
<dbReference type="GO" id="GO:0016887">
    <property type="term" value="F:ATP hydrolysis activity"/>
    <property type="evidence" value="ECO:0007669"/>
    <property type="project" value="TreeGrafter"/>
</dbReference>
<dbReference type="EMBL" id="FOFA01000001">
    <property type="protein sequence ID" value="SEP64312.1"/>
    <property type="molecule type" value="Genomic_DNA"/>
</dbReference>
<dbReference type="InterPro" id="IPR050625">
    <property type="entry name" value="ParA/MinD_ATPase"/>
</dbReference>
<keyword evidence="3" id="KW-0347">Helicase</keyword>
<dbReference type="Pfam" id="PF26563">
    <property type="entry name" value="Rv3660c_N"/>
    <property type="match status" value="1"/>
</dbReference>
<keyword evidence="4" id="KW-1185">Reference proteome</keyword>
<dbReference type="NCBIfam" id="TIGR03815">
    <property type="entry name" value="CpaE_hom_Actino"/>
    <property type="match status" value="1"/>
</dbReference>
<dbReference type="InterPro" id="IPR059050">
    <property type="entry name" value="Rv3660c_N"/>
</dbReference>
<evidence type="ECO:0000259" key="2">
    <source>
        <dbReference type="Pfam" id="PF26563"/>
    </source>
</evidence>
<dbReference type="Proteomes" id="UP000198504">
    <property type="component" value="Unassembled WGS sequence"/>
</dbReference>
<name>A0A1H8ZIQ9_9ACTN</name>
<dbReference type="PANTHER" id="PTHR43384:SF11">
    <property type="entry name" value="SEPTUM SITE DETERMINING PROTEIN"/>
    <property type="match status" value="1"/>
</dbReference>
<dbReference type="InterPro" id="IPR002586">
    <property type="entry name" value="CobQ/CobB/MinD/ParA_Nub-bd_dom"/>
</dbReference>